<dbReference type="EMBL" id="FMTY01000003">
    <property type="protein sequence ID" value="SCX10992.1"/>
    <property type="molecule type" value="Genomic_DNA"/>
</dbReference>
<dbReference type="Gene3D" id="3.40.50.1820">
    <property type="entry name" value="alpha/beta hydrolase"/>
    <property type="match status" value="1"/>
</dbReference>
<sequence>MKKIKSFYKAILVFSLFIITIPSFSQHTVDPKKLYSYEGTYDFGNDEKITLGIFDEFNHNLVYLNLKTLKQGALLPIDDTHFKENNDSTLVFHFKANELIQTKNGKSIVGKKIFPHTRETISFKSGNNTLEGDLYLPVTKGKHPVVVFAHGSGPTTRGVSFFTTYFLQLGIGVFTFDKQGAGKSQGDWEVAALDALAEDVVAAVNTVKSNPKVNQKKIGILGTSQGGWVGSMAAAKSKVVSFLLMRVGSGQSVLETIAHEYEGSFIADGFTKEEIAEIMVMVRQHWVAAAQNKTWEEGNDIYLSYKDKPWFSKVFPTPRVKTPGSEKWWTWLSKNLYVDSYDYLKQLKIPVYWQLAEKDWNVNSQKSYPRILEALALAKNKDHTVFIIPNMGHGGIVAKTGLPNDEFSWKYAPGFWDTMETWLRKRKIAQLL</sequence>
<dbReference type="InterPro" id="IPR002471">
    <property type="entry name" value="Pept_S9_AS"/>
</dbReference>
<organism evidence="4 5">
    <name type="scientific">Flavobacterium saliperosum</name>
    <dbReference type="NCBI Taxonomy" id="329186"/>
    <lineage>
        <taxon>Bacteria</taxon>
        <taxon>Pseudomonadati</taxon>
        <taxon>Bacteroidota</taxon>
        <taxon>Flavobacteriia</taxon>
        <taxon>Flavobacteriales</taxon>
        <taxon>Flavobacteriaceae</taxon>
        <taxon>Flavobacterium</taxon>
    </lineage>
</organism>
<evidence type="ECO:0000256" key="2">
    <source>
        <dbReference type="SAM" id="SignalP"/>
    </source>
</evidence>
<keyword evidence="1 4" id="KW-0378">Hydrolase</keyword>
<dbReference type="InterPro" id="IPR053145">
    <property type="entry name" value="AB_hydrolase_Est10"/>
</dbReference>
<dbReference type="PANTHER" id="PTHR43265:SF1">
    <property type="entry name" value="ESTERASE ESTD"/>
    <property type="match status" value="1"/>
</dbReference>
<keyword evidence="2" id="KW-0732">Signal</keyword>
<proteinExistence type="predicted"/>
<dbReference type="Proteomes" id="UP000182124">
    <property type="component" value="Unassembled WGS sequence"/>
</dbReference>
<dbReference type="GO" id="GO:0004252">
    <property type="term" value="F:serine-type endopeptidase activity"/>
    <property type="evidence" value="ECO:0007669"/>
    <property type="project" value="InterPro"/>
</dbReference>
<feature type="chain" id="PRO_5010306936" evidence="2">
    <location>
        <begin position="26"/>
        <end position="432"/>
    </location>
</feature>
<protein>
    <submittedName>
        <fullName evidence="4">Alpha/beta hydrolase family protein</fullName>
    </submittedName>
</protein>
<dbReference type="Pfam" id="PF12146">
    <property type="entry name" value="Hydrolase_4"/>
    <property type="match status" value="1"/>
</dbReference>
<dbReference type="InterPro" id="IPR029058">
    <property type="entry name" value="AB_hydrolase_fold"/>
</dbReference>
<accession>A0A1G4VS53</accession>
<dbReference type="PANTHER" id="PTHR43265">
    <property type="entry name" value="ESTERASE ESTD"/>
    <property type="match status" value="1"/>
</dbReference>
<name>A0A1G4VS53_9FLAO</name>
<evidence type="ECO:0000313" key="4">
    <source>
        <dbReference type="EMBL" id="SCX10992.1"/>
    </source>
</evidence>
<evidence type="ECO:0000313" key="5">
    <source>
        <dbReference type="Proteomes" id="UP000182124"/>
    </source>
</evidence>
<dbReference type="GO" id="GO:0006508">
    <property type="term" value="P:proteolysis"/>
    <property type="evidence" value="ECO:0007669"/>
    <property type="project" value="InterPro"/>
</dbReference>
<dbReference type="SUPFAM" id="SSF53474">
    <property type="entry name" value="alpha/beta-Hydrolases"/>
    <property type="match status" value="1"/>
</dbReference>
<evidence type="ECO:0000259" key="3">
    <source>
        <dbReference type="Pfam" id="PF12146"/>
    </source>
</evidence>
<dbReference type="RefSeq" id="WP_023577032.1">
    <property type="nucleotide sequence ID" value="NZ_CBCSBQ010000002.1"/>
</dbReference>
<dbReference type="eggNOG" id="COG1073">
    <property type="taxonomic scope" value="Bacteria"/>
</dbReference>
<gene>
    <name evidence="4" type="ORF">SAMN02927925_01679</name>
</gene>
<dbReference type="AlphaFoldDB" id="A0A1G4VS53"/>
<reference evidence="4 5" key="1">
    <citation type="submission" date="2016-10" db="EMBL/GenBank/DDBJ databases">
        <authorList>
            <person name="de Groot N.N."/>
        </authorList>
    </citation>
    <scope>NUCLEOTIDE SEQUENCE [LARGE SCALE GENOMIC DNA]</scope>
    <source>
        <strain evidence="4 5">CGMCC 1.3801</strain>
    </source>
</reference>
<dbReference type="GO" id="GO:0052689">
    <property type="term" value="F:carboxylic ester hydrolase activity"/>
    <property type="evidence" value="ECO:0007669"/>
    <property type="project" value="TreeGrafter"/>
</dbReference>
<dbReference type="InterPro" id="IPR022742">
    <property type="entry name" value="Hydrolase_4"/>
</dbReference>
<dbReference type="PROSITE" id="PS00708">
    <property type="entry name" value="PRO_ENDOPEP_SER"/>
    <property type="match status" value="1"/>
</dbReference>
<dbReference type="STRING" id="329186.SAMN02927925_01679"/>
<feature type="signal peptide" evidence="2">
    <location>
        <begin position="1"/>
        <end position="25"/>
    </location>
</feature>
<feature type="domain" description="Serine aminopeptidase S33" evidence="3">
    <location>
        <begin position="144"/>
        <end position="236"/>
    </location>
</feature>
<evidence type="ECO:0000256" key="1">
    <source>
        <dbReference type="ARBA" id="ARBA00022801"/>
    </source>
</evidence>